<dbReference type="STRING" id="1123010.SAMN02745724_02977"/>
<sequence>MTYVVFFTIILLITLLGVFLTIESNKKKAILLKKQNFTERQNHAISHFKTQISQFIEAKILRPKHGQNLQAIAGNFFVVQAHNEDNLLILESTLENLINTLNSELAKANISNDKETIANKILDFIQELPTSARDYHNEFYTQIMPALIVTLKTPDLVIEDEAAEDPLLTPENELEKD</sequence>
<gene>
    <name evidence="2" type="ORF">SAMN02745724_02977</name>
</gene>
<name>A0A1I1N9E3_9GAMM</name>
<accession>A0A1I1N9E3</accession>
<keyword evidence="3" id="KW-1185">Reference proteome</keyword>
<keyword evidence="1" id="KW-1133">Transmembrane helix</keyword>
<evidence type="ECO:0000313" key="3">
    <source>
        <dbReference type="Proteomes" id="UP000198862"/>
    </source>
</evidence>
<protein>
    <submittedName>
        <fullName evidence="2">Uncharacterized protein</fullName>
    </submittedName>
</protein>
<reference evidence="2 3" key="1">
    <citation type="submission" date="2016-10" db="EMBL/GenBank/DDBJ databases">
        <authorList>
            <person name="de Groot N.N."/>
        </authorList>
    </citation>
    <scope>NUCLEOTIDE SEQUENCE [LARGE SCALE GENOMIC DNA]</scope>
    <source>
        <strain evidence="2 3">DSM 6059</strain>
    </source>
</reference>
<dbReference type="OrthoDB" id="6314644at2"/>
<dbReference type="EMBL" id="FOLO01000024">
    <property type="protein sequence ID" value="SFC93986.1"/>
    <property type="molecule type" value="Genomic_DNA"/>
</dbReference>
<evidence type="ECO:0000313" key="2">
    <source>
        <dbReference type="EMBL" id="SFC93986.1"/>
    </source>
</evidence>
<dbReference type="Proteomes" id="UP000198862">
    <property type="component" value="Unassembled WGS sequence"/>
</dbReference>
<proteinExistence type="predicted"/>
<feature type="transmembrane region" description="Helical" evidence="1">
    <location>
        <begin position="6"/>
        <end position="24"/>
    </location>
</feature>
<keyword evidence="1" id="KW-0812">Transmembrane</keyword>
<organism evidence="2 3">
    <name type="scientific">Pseudoalteromonas denitrificans DSM 6059</name>
    <dbReference type="NCBI Taxonomy" id="1123010"/>
    <lineage>
        <taxon>Bacteria</taxon>
        <taxon>Pseudomonadati</taxon>
        <taxon>Pseudomonadota</taxon>
        <taxon>Gammaproteobacteria</taxon>
        <taxon>Alteromonadales</taxon>
        <taxon>Pseudoalteromonadaceae</taxon>
        <taxon>Pseudoalteromonas</taxon>
    </lineage>
</organism>
<dbReference type="RefSeq" id="WP_091985635.1">
    <property type="nucleotide sequence ID" value="NZ_FOLO01000024.1"/>
</dbReference>
<evidence type="ECO:0000256" key="1">
    <source>
        <dbReference type="SAM" id="Phobius"/>
    </source>
</evidence>
<dbReference type="AlphaFoldDB" id="A0A1I1N9E3"/>
<keyword evidence="1" id="KW-0472">Membrane</keyword>